<dbReference type="InterPro" id="IPR002323">
    <property type="entry name" value="Cyt_CIE"/>
</dbReference>
<dbReference type="PANTHER" id="PTHR40942:SF4">
    <property type="entry name" value="CYTOCHROME C5"/>
    <property type="match status" value="1"/>
</dbReference>
<dbReference type="Gene3D" id="1.10.760.10">
    <property type="entry name" value="Cytochrome c-like domain"/>
    <property type="match status" value="2"/>
</dbReference>
<reference evidence="10 11" key="1">
    <citation type="submission" date="2019-02" db="EMBL/GenBank/DDBJ databases">
        <title>Genomic Encyclopedia of Type Strains, Phase IV (KMG-IV): sequencing the most valuable type-strain genomes for metagenomic binning, comparative biology and taxonomic classification.</title>
        <authorList>
            <person name="Goeker M."/>
        </authorList>
    </citation>
    <scope>NUCLEOTIDE SEQUENCE [LARGE SCALE GENOMIC DNA]</scope>
    <source>
        <strain evidence="10 11">DSM 19570</strain>
    </source>
</reference>
<accession>A0A4Q7VWT0</accession>
<evidence type="ECO:0000313" key="11">
    <source>
        <dbReference type="Proteomes" id="UP000293671"/>
    </source>
</evidence>
<feature type="transmembrane region" description="Helical" evidence="8">
    <location>
        <begin position="28"/>
        <end position="51"/>
    </location>
</feature>
<keyword evidence="1" id="KW-0813">Transport</keyword>
<dbReference type="SUPFAM" id="SSF46626">
    <property type="entry name" value="Cytochrome c"/>
    <property type="match status" value="2"/>
</dbReference>
<dbReference type="Pfam" id="PF13442">
    <property type="entry name" value="Cytochrome_CBB3"/>
    <property type="match status" value="2"/>
</dbReference>
<evidence type="ECO:0000256" key="2">
    <source>
        <dbReference type="ARBA" id="ARBA00022617"/>
    </source>
</evidence>
<dbReference type="PANTHER" id="PTHR40942">
    <property type="match status" value="1"/>
</dbReference>
<dbReference type="GO" id="GO:0020037">
    <property type="term" value="F:heme binding"/>
    <property type="evidence" value="ECO:0007669"/>
    <property type="project" value="InterPro"/>
</dbReference>
<evidence type="ECO:0000256" key="7">
    <source>
        <dbReference type="SAM" id="MobiDB-lite"/>
    </source>
</evidence>
<dbReference type="EMBL" id="SHKP01000005">
    <property type="protein sequence ID" value="RZU01140.1"/>
    <property type="molecule type" value="Genomic_DNA"/>
</dbReference>
<dbReference type="RefSeq" id="WP_130431551.1">
    <property type="nucleotide sequence ID" value="NZ_SHKP01000005.1"/>
</dbReference>
<keyword evidence="8" id="KW-0812">Transmembrane</keyword>
<protein>
    <submittedName>
        <fullName evidence="10">Cytochrome c5</fullName>
    </submittedName>
</protein>
<keyword evidence="8" id="KW-0472">Membrane</keyword>
<evidence type="ECO:0000256" key="3">
    <source>
        <dbReference type="ARBA" id="ARBA00022723"/>
    </source>
</evidence>
<proteinExistence type="predicted"/>
<dbReference type="InterPro" id="IPR036909">
    <property type="entry name" value="Cyt_c-like_dom_sf"/>
</dbReference>
<dbReference type="InterPro" id="IPR009056">
    <property type="entry name" value="Cyt_c-like_dom"/>
</dbReference>
<evidence type="ECO:0000256" key="8">
    <source>
        <dbReference type="SAM" id="Phobius"/>
    </source>
</evidence>
<dbReference type="GO" id="GO:0009055">
    <property type="term" value="F:electron transfer activity"/>
    <property type="evidence" value="ECO:0007669"/>
    <property type="project" value="InterPro"/>
</dbReference>
<dbReference type="OrthoDB" id="9814708at2"/>
<gene>
    <name evidence="10" type="ORF">EV670_1856</name>
</gene>
<evidence type="ECO:0000256" key="6">
    <source>
        <dbReference type="PROSITE-ProRule" id="PRU00433"/>
    </source>
</evidence>
<evidence type="ECO:0000256" key="1">
    <source>
        <dbReference type="ARBA" id="ARBA00022448"/>
    </source>
</evidence>
<feature type="region of interest" description="Disordered" evidence="7">
    <location>
        <begin position="1"/>
        <end position="21"/>
    </location>
</feature>
<dbReference type="PRINTS" id="PR00607">
    <property type="entry name" value="CYTCHROMECIE"/>
</dbReference>
<name>A0A4Q7VWT0_9BURK</name>
<keyword evidence="5 6" id="KW-0408">Iron</keyword>
<keyword evidence="3 6" id="KW-0479">Metal-binding</keyword>
<evidence type="ECO:0000313" key="10">
    <source>
        <dbReference type="EMBL" id="RZU01140.1"/>
    </source>
</evidence>
<keyword evidence="11" id="KW-1185">Reference proteome</keyword>
<evidence type="ECO:0000256" key="5">
    <source>
        <dbReference type="ARBA" id="ARBA00023004"/>
    </source>
</evidence>
<feature type="domain" description="Cytochrome c" evidence="9">
    <location>
        <begin position="87"/>
        <end position="294"/>
    </location>
</feature>
<dbReference type="PROSITE" id="PS51007">
    <property type="entry name" value="CYTC"/>
    <property type="match status" value="1"/>
</dbReference>
<comment type="caution">
    <text evidence="10">The sequence shown here is derived from an EMBL/GenBank/DDBJ whole genome shotgun (WGS) entry which is preliminary data.</text>
</comment>
<keyword evidence="8" id="KW-1133">Transmembrane helix</keyword>
<keyword evidence="2 6" id="KW-0349">Heme</keyword>
<keyword evidence="4" id="KW-0249">Electron transport</keyword>
<dbReference type="AlphaFoldDB" id="A0A4Q7VWT0"/>
<evidence type="ECO:0000256" key="4">
    <source>
        <dbReference type="ARBA" id="ARBA00022982"/>
    </source>
</evidence>
<organism evidence="10 11">
    <name type="scientific">Rivibacter subsaxonicus</name>
    <dbReference type="NCBI Taxonomy" id="457575"/>
    <lineage>
        <taxon>Bacteria</taxon>
        <taxon>Pseudomonadati</taxon>
        <taxon>Pseudomonadota</taxon>
        <taxon>Betaproteobacteria</taxon>
        <taxon>Burkholderiales</taxon>
        <taxon>Rivibacter</taxon>
    </lineage>
</organism>
<evidence type="ECO:0000259" key="9">
    <source>
        <dbReference type="PROSITE" id="PS51007"/>
    </source>
</evidence>
<dbReference type="GO" id="GO:0005506">
    <property type="term" value="F:iron ion binding"/>
    <property type="evidence" value="ECO:0007669"/>
    <property type="project" value="InterPro"/>
</dbReference>
<sequence>MSDATPHDPHHAHHEPNHEGPIRTPKQLILAVLFSFLVPIFGIVLLVNYVYHQSSAPAGSDALGPEAVAARIQPVGQVVVKDLSDAGALKTGEQAFNAQCAACHAAGLAGAPKLGDAAAWGPRIKTGYEALLTSALKGKGAMGAQGGGDLSDLEIGRAVVHMANAGGAKFEEPKAPAAAGAAAPAATAAPVAAPVAAAPAPAATPVAAAAAPAAKADATPALYTQNCAVCHAAGVAGAPKLGDKAAWTPRLATGVDGLTASAIKGKGAMPPKGGAVAASDADIKAVVAYMVGTVK</sequence>
<dbReference type="Proteomes" id="UP000293671">
    <property type="component" value="Unassembled WGS sequence"/>
</dbReference>